<evidence type="ECO:0000313" key="3">
    <source>
        <dbReference type="Proteomes" id="UP000823749"/>
    </source>
</evidence>
<protein>
    <submittedName>
        <fullName evidence="2">Uncharacterized protein</fullName>
    </submittedName>
</protein>
<comment type="caution">
    <text evidence="2">The sequence shown here is derived from an EMBL/GenBank/DDBJ whole genome shotgun (WGS) entry which is preliminary data.</text>
</comment>
<dbReference type="Proteomes" id="UP000823749">
    <property type="component" value="Chromosome 3"/>
</dbReference>
<gene>
    <name evidence="2" type="ORF">RHGRI_008532</name>
</gene>
<feature type="compositionally biased region" description="Basic and acidic residues" evidence="1">
    <location>
        <begin position="57"/>
        <end position="78"/>
    </location>
</feature>
<evidence type="ECO:0000256" key="1">
    <source>
        <dbReference type="SAM" id="MobiDB-lite"/>
    </source>
</evidence>
<dbReference type="AlphaFoldDB" id="A0AAV6L1U3"/>
<proteinExistence type="predicted"/>
<organism evidence="2 3">
    <name type="scientific">Rhododendron griersonianum</name>
    <dbReference type="NCBI Taxonomy" id="479676"/>
    <lineage>
        <taxon>Eukaryota</taxon>
        <taxon>Viridiplantae</taxon>
        <taxon>Streptophyta</taxon>
        <taxon>Embryophyta</taxon>
        <taxon>Tracheophyta</taxon>
        <taxon>Spermatophyta</taxon>
        <taxon>Magnoliopsida</taxon>
        <taxon>eudicotyledons</taxon>
        <taxon>Gunneridae</taxon>
        <taxon>Pentapetalae</taxon>
        <taxon>asterids</taxon>
        <taxon>Ericales</taxon>
        <taxon>Ericaceae</taxon>
        <taxon>Ericoideae</taxon>
        <taxon>Rhodoreae</taxon>
        <taxon>Rhododendron</taxon>
    </lineage>
</organism>
<keyword evidence="3" id="KW-1185">Reference proteome</keyword>
<feature type="region of interest" description="Disordered" evidence="1">
    <location>
        <begin position="51"/>
        <end position="91"/>
    </location>
</feature>
<dbReference type="EMBL" id="JACTNZ010000003">
    <property type="protein sequence ID" value="KAG5558616.1"/>
    <property type="molecule type" value="Genomic_DNA"/>
</dbReference>
<sequence length="91" mass="10470">MMEKALIGYFGSRTSASIKVFYISDELKLPWMPAITTHTHPRPRLQRLLQPVQQTNEKQEGGCRASEHRTPRCKDKVHGLWPEVRQQGGTQ</sequence>
<accession>A0AAV6L1U3</accession>
<evidence type="ECO:0000313" key="2">
    <source>
        <dbReference type="EMBL" id="KAG5558616.1"/>
    </source>
</evidence>
<reference evidence="2" key="1">
    <citation type="submission" date="2020-08" db="EMBL/GenBank/DDBJ databases">
        <title>Plant Genome Project.</title>
        <authorList>
            <person name="Zhang R.-G."/>
        </authorList>
    </citation>
    <scope>NUCLEOTIDE SEQUENCE</scope>
    <source>
        <strain evidence="2">WSP0</strain>
        <tissue evidence="2">Leaf</tissue>
    </source>
</reference>
<name>A0AAV6L1U3_9ERIC</name>